<organism evidence="1 2">
    <name type="scientific">Aureimonas flava</name>
    <dbReference type="NCBI Taxonomy" id="2320271"/>
    <lineage>
        <taxon>Bacteria</taxon>
        <taxon>Pseudomonadati</taxon>
        <taxon>Pseudomonadota</taxon>
        <taxon>Alphaproteobacteria</taxon>
        <taxon>Hyphomicrobiales</taxon>
        <taxon>Aurantimonadaceae</taxon>
        <taxon>Aureimonas</taxon>
    </lineage>
</organism>
<accession>A0A3A1WHC5</accession>
<sequence>MRKSLAQIAKEDRVRTEKWRAERTARKVPESRQVDKAVLTAFLQRGRQGPVFMIDEAALAEIFHLSVRLLVSWRCDQAESVKAMKKRVAELMDRRQMEALATRESWAETDRLRDAEGVTA</sequence>
<dbReference type="AlphaFoldDB" id="A0A3A1WHC5"/>
<dbReference type="EMBL" id="QYRN01000017">
    <property type="protein sequence ID" value="RIX97172.1"/>
    <property type="molecule type" value="Genomic_DNA"/>
</dbReference>
<dbReference type="RefSeq" id="WP_119541677.1">
    <property type="nucleotide sequence ID" value="NZ_QYRN01000017.1"/>
</dbReference>
<evidence type="ECO:0000313" key="1">
    <source>
        <dbReference type="EMBL" id="RIX97172.1"/>
    </source>
</evidence>
<protein>
    <submittedName>
        <fullName evidence="1">Uncharacterized protein</fullName>
    </submittedName>
</protein>
<gene>
    <name evidence="1" type="ORF">D3218_19115</name>
</gene>
<keyword evidence="2" id="KW-1185">Reference proteome</keyword>
<reference evidence="2" key="1">
    <citation type="submission" date="2018-09" db="EMBL/GenBank/DDBJ databases">
        <authorList>
            <person name="Tuo L."/>
        </authorList>
    </citation>
    <scope>NUCLEOTIDE SEQUENCE [LARGE SCALE GENOMIC DNA]</scope>
    <source>
        <strain evidence="2">M2BS4Y-1</strain>
    </source>
</reference>
<evidence type="ECO:0000313" key="2">
    <source>
        <dbReference type="Proteomes" id="UP000265750"/>
    </source>
</evidence>
<name>A0A3A1WHC5_9HYPH</name>
<dbReference type="Proteomes" id="UP000265750">
    <property type="component" value="Unassembled WGS sequence"/>
</dbReference>
<proteinExistence type="predicted"/>
<comment type="caution">
    <text evidence="1">The sequence shown here is derived from an EMBL/GenBank/DDBJ whole genome shotgun (WGS) entry which is preliminary data.</text>
</comment>